<dbReference type="EMBL" id="JAGKQH010000005">
    <property type="protein sequence ID" value="KAG6599325.1"/>
    <property type="molecule type" value="Genomic_DNA"/>
</dbReference>
<dbReference type="GO" id="GO:0006401">
    <property type="term" value="P:RNA catabolic process"/>
    <property type="evidence" value="ECO:0007669"/>
    <property type="project" value="TreeGrafter"/>
</dbReference>
<organism evidence="5 7">
    <name type="scientific">Cucurbita argyrosperma subsp. sororia</name>
    <dbReference type="NCBI Taxonomy" id="37648"/>
    <lineage>
        <taxon>Eukaryota</taxon>
        <taxon>Viridiplantae</taxon>
        <taxon>Streptophyta</taxon>
        <taxon>Embryophyta</taxon>
        <taxon>Tracheophyta</taxon>
        <taxon>Spermatophyta</taxon>
        <taxon>Magnoliopsida</taxon>
        <taxon>eudicotyledons</taxon>
        <taxon>Gunneridae</taxon>
        <taxon>Pentapetalae</taxon>
        <taxon>rosids</taxon>
        <taxon>fabids</taxon>
        <taxon>Cucurbitales</taxon>
        <taxon>Cucurbitaceae</taxon>
        <taxon>Cucurbiteae</taxon>
        <taxon>Cucurbita</taxon>
    </lineage>
</organism>
<dbReference type="AlphaFoldDB" id="A0AAV6NNS7"/>
<reference evidence="5" key="2">
    <citation type="submission" date="2021-03" db="EMBL/GenBank/DDBJ databases">
        <authorList>
            <person name="Barrera-Redondo J."/>
        </authorList>
    </citation>
    <scope>NUCLEOTIDE SEQUENCE</scope>
    <source>
        <strain evidence="5">JBR-2021</strain>
        <tissue evidence="5">Leaves</tissue>
    </source>
</reference>
<proteinExistence type="predicted"/>
<keyword evidence="7" id="KW-1185">Reference proteome</keyword>
<evidence type="ECO:0000313" key="6">
    <source>
        <dbReference type="EMBL" id="KAG6599327.1"/>
    </source>
</evidence>
<dbReference type="GO" id="GO:0033897">
    <property type="term" value="F:ribonuclease T2 activity"/>
    <property type="evidence" value="ECO:0007669"/>
    <property type="project" value="InterPro"/>
</dbReference>
<dbReference type="GO" id="GO:0003723">
    <property type="term" value="F:RNA binding"/>
    <property type="evidence" value="ECO:0007669"/>
    <property type="project" value="InterPro"/>
</dbReference>
<dbReference type="EMBL" id="JAGKQH010000005">
    <property type="protein sequence ID" value="KAG6599327.1"/>
    <property type="molecule type" value="Genomic_DNA"/>
</dbReference>
<evidence type="ECO:0000256" key="1">
    <source>
        <dbReference type="ARBA" id="ARBA00022722"/>
    </source>
</evidence>
<keyword evidence="4" id="KW-0456">Lyase</keyword>
<evidence type="ECO:0000313" key="7">
    <source>
        <dbReference type="Proteomes" id="UP000685013"/>
    </source>
</evidence>
<dbReference type="GO" id="GO:0016787">
    <property type="term" value="F:hydrolase activity"/>
    <property type="evidence" value="ECO:0007669"/>
    <property type="project" value="UniProtKB-KW"/>
</dbReference>
<dbReference type="InterPro" id="IPR001568">
    <property type="entry name" value="RNase_T2-like"/>
</dbReference>
<accession>A0AAV6NNS7</accession>
<evidence type="ECO:0000256" key="2">
    <source>
        <dbReference type="ARBA" id="ARBA00022759"/>
    </source>
</evidence>
<dbReference type="PANTHER" id="PTHR11240:SF75">
    <property type="entry name" value="RIBONUCLEASE 3"/>
    <property type="match status" value="1"/>
</dbReference>
<name>A0AAV6NNS7_9ROSI</name>
<keyword evidence="1" id="KW-0540">Nuclease</keyword>
<sequence length="173" mass="19151">MLGRRFIGPKSHQLHARHVSHSDVGFNGAKRYGPSDLMVCGYPIRGRPGSDGSFLSRRFPNLFTDGDDDEHVYFQKTLKIRKTYDLLAILNAAGLGPTTAALRNRDDIEKAIGAAIGQKPVLKCNTNTRTRDRQLSEVVLCLDEDGVKLIDCAKFVSTNCPLTFSWPPFVASE</sequence>
<dbReference type="Pfam" id="PF00445">
    <property type="entry name" value="Ribonuclease_T2"/>
    <property type="match status" value="1"/>
</dbReference>
<gene>
    <name evidence="5" type="primary">RNALX</name>
    <name evidence="5" type="ORF">SDJN03_09103</name>
    <name evidence="6" type="ORF">SDJN03_09105</name>
</gene>
<feature type="non-terminal residue" evidence="5">
    <location>
        <position position="1"/>
    </location>
</feature>
<dbReference type="GO" id="GO:0005576">
    <property type="term" value="C:extracellular region"/>
    <property type="evidence" value="ECO:0007669"/>
    <property type="project" value="TreeGrafter"/>
</dbReference>
<keyword evidence="2" id="KW-0255">Endonuclease</keyword>
<reference evidence="5 7" key="1">
    <citation type="journal article" date="2021" name="Hortic Res">
        <title>The domestication of Cucurbita argyrosperma as revealed by the genome of its wild relative.</title>
        <authorList>
            <person name="Barrera-Redondo J."/>
            <person name="Sanchez-de la Vega G."/>
            <person name="Aguirre-Liguori J.A."/>
            <person name="Castellanos-Morales G."/>
            <person name="Gutierrez-Guerrero Y.T."/>
            <person name="Aguirre-Dugua X."/>
            <person name="Aguirre-Planter E."/>
            <person name="Tenaillon M.I."/>
            <person name="Lira-Saade R."/>
            <person name="Eguiarte L.E."/>
        </authorList>
    </citation>
    <scope>NUCLEOTIDE SEQUENCE [LARGE SCALE GENOMIC DNA]</scope>
    <source>
        <strain evidence="5">JBR-2021</strain>
    </source>
</reference>
<dbReference type="PANTHER" id="PTHR11240">
    <property type="entry name" value="RIBONUCLEASE T2"/>
    <property type="match status" value="1"/>
</dbReference>
<keyword evidence="3" id="KW-0378">Hydrolase</keyword>
<protein>
    <submittedName>
        <fullName evidence="5">Intracellular ribonuclease LX</fullName>
    </submittedName>
</protein>
<evidence type="ECO:0000313" key="5">
    <source>
        <dbReference type="EMBL" id="KAG6599325.1"/>
    </source>
</evidence>
<dbReference type="Proteomes" id="UP000685013">
    <property type="component" value="Chromosome 5"/>
</dbReference>
<comment type="caution">
    <text evidence="5">The sequence shown here is derived from an EMBL/GenBank/DDBJ whole genome shotgun (WGS) entry which is preliminary data.</text>
</comment>
<evidence type="ECO:0000256" key="4">
    <source>
        <dbReference type="ARBA" id="ARBA00023239"/>
    </source>
</evidence>
<evidence type="ECO:0000256" key="3">
    <source>
        <dbReference type="ARBA" id="ARBA00022801"/>
    </source>
</evidence>